<evidence type="ECO:0000313" key="3">
    <source>
        <dbReference type="Proteomes" id="UP000694867"/>
    </source>
</evidence>
<dbReference type="InterPro" id="IPR012337">
    <property type="entry name" value="RNaseH-like_sf"/>
</dbReference>
<reference evidence="4" key="1">
    <citation type="submission" date="2025-08" db="UniProtKB">
        <authorList>
            <consortium name="RefSeq"/>
        </authorList>
    </citation>
    <scope>IDENTIFICATION</scope>
</reference>
<dbReference type="InterPro" id="IPR001584">
    <property type="entry name" value="Integrase_cat-core"/>
</dbReference>
<protein>
    <recommendedName>
        <fullName evidence="1">RNA-directed DNA polymerase</fullName>
        <ecNumber evidence="1">2.7.7.49</ecNumber>
    </recommendedName>
</protein>
<dbReference type="KEGG" id="goe:100902328"/>
<dbReference type="PANTHER" id="PTHR37984">
    <property type="entry name" value="PROTEIN CBG26694"/>
    <property type="match status" value="1"/>
</dbReference>
<dbReference type="PANTHER" id="PTHR37984:SF5">
    <property type="entry name" value="PROTEIN NYNRIN-LIKE"/>
    <property type="match status" value="1"/>
</dbReference>
<accession>A0AAJ6QXS2</accession>
<dbReference type="Pfam" id="PF17921">
    <property type="entry name" value="Integrase_H2C2"/>
    <property type="match status" value="1"/>
</dbReference>
<dbReference type="Pfam" id="PF00665">
    <property type="entry name" value="rve"/>
    <property type="match status" value="1"/>
</dbReference>
<dbReference type="RefSeq" id="XP_003747392.1">
    <property type="nucleotide sequence ID" value="XM_003747344.1"/>
</dbReference>
<dbReference type="InterPro" id="IPR036397">
    <property type="entry name" value="RNaseH_sf"/>
</dbReference>
<dbReference type="Gene3D" id="3.30.420.10">
    <property type="entry name" value="Ribonuclease H-like superfamily/Ribonuclease H"/>
    <property type="match status" value="1"/>
</dbReference>
<sequence length="309" mass="35302">MEEIMTKFSGNRVFSQLDLADAYLQLPLDESSHVQSLVLEQLHRGHLGIRRMKGLARLHFFWPGMNSDVETLVRQCNHCVQTEATPVKAPLVPWPNTGKAWSRVHIDIGEPRKGNYFIVIVDSFSKFMDAHWLTSITSQSVIAYLRSLFRILGPPDTLVSDNGRQFTSSEFAKLCGDLNIVHLRCAPYMPQNDGLAERMVRTIKSALDTSVHSLESIVYAYKYTPNSALEGEKSPNEVFFSRSLKTPFDVFKPAGVSHEWTPSQGIFKEQFDRHHGVRNRDFLLGEEVTIQLPSGRRVPATNRERWFRR</sequence>
<name>A0AAJ6QXS2_9ACAR</name>
<dbReference type="PROSITE" id="PS50994">
    <property type="entry name" value="INTEGRASE"/>
    <property type="match status" value="1"/>
</dbReference>
<dbReference type="Proteomes" id="UP000694867">
    <property type="component" value="Unplaced"/>
</dbReference>
<evidence type="ECO:0000313" key="4">
    <source>
        <dbReference type="RefSeq" id="XP_003747392.1"/>
    </source>
</evidence>
<gene>
    <name evidence="4" type="primary">LOC100902328</name>
</gene>
<dbReference type="AlphaFoldDB" id="A0AAJ6QXS2"/>
<proteinExistence type="predicted"/>
<dbReference type="SUPFAM" id="SSF53098">
    <property type="entry name" value="Ribonuclease H-like"/>
    <property type="match status" value="1"/>
</dbReference>
<feature type="domain" description="Integrase catalytic" evidence="2">
    <location>
        <begin position="89"/>
        <end position="255"/>
    </location>
</feature>
<dbReference type="InterPro" id="IPR041588">
    <property type="entry name" value="Integrase_H2C2"/>
</dbReference>
<keyword evidence="3" id="KW-1185">Reference proteome</keyword>
<evidence type="ECO:0000259" key="2">
    <source>
        <dbReference type="PROSITE" id="PS50994"/>
    </source>
</evidence>
<dbReference type="GeneID" id="100902328"/>
<dbReference type="GO" id="GO:0003676">
    <property type="term" value="F:nucleic acid binding"/>
    <property type="evidence" value="ECO:0007669"/>
    <property type="project" value="InterPro"/>
</dbReference>
<evidence type="ECO:0000256" key="1">
    <source>
        <dbReference type="ARBA" id="ARBA00012493"/>
    </source>
</evidence>
<dbReference type="InterPro" id="IPR050951">
    <property type="entry name" value="Retrovirus_Pol_polyprotein"/>
</dbReference>
<dbReference type="GO" id="GO:0003964">
    <property type="term" value="F:RNA-directed DNA polymerase activity"/>
    <property type="evidence" value="ECO:0007669"/>
    <property type="project" value="UniProtKB-EC"/>
</dbReference>
<dbReference type="GO" id="GO:0015074">
    <property type="term" value="P:DNA integration"/>
    <property type="evidence" value="ECO:0007669"/>
    <property type="project" value="InterPro"/>
</dbReference>
<dbReference type="EC" id="2.7.7.49" evidence="1"/>
<organism evidence="3 4">
    <name type="scientific">Galendromus occidentalis</name>
    <name type="common">western predatory mite</name>
    <dbReference type="NCBI Taxonomy" id="34638"/>
    <lineage>
        <taxon>Eukaryota</taxon>
        <taxon>Metazoa</taxon>
        <taxon>Ecdysozoa</taxon>
        <taxon>Arthropoda</taxon>
        <taxon>Chelicerata</taxon>
        <taxon>Arachnida</taxon>
        <taxon>Acari</taxon>
        <taxon>Parasitiformes</taxon>
        <taxon>Mesostigmata</taxon>
        <taxon>Gamasina</taxon>
        <taxon>Phytoseioidea</taxon>
        <taxon>Phytoseiidae</taxon>
        <taxon>Typhlodrominae</taxon>
        <taxon>Galendromus</taxon>
    </lineage>
</organism>
<dbReference type="Gene3D" id="1.10.340.70">
    <property type="match status" value="1"/>
</dbReference>